<feature type="transmembrane region" description="Helical" evidence="6">
    <location>
        <begin position="137"/>
        <end position="156"/>
    </location>
</feature>
<accession>A0A8S1P0T8</accession>
<evidence type="ECO:0000313" key="9">
    <source>
        <dbReference type="Proteomes" id="UP000692954"/>
    </source>
</evidence>
<dbReference type="PANTHER" id="PTHR10217">
    <property type="entry name" value="VOLTAGE AND LIGAND GATED POTASSIUM CHANNEL"/>
    <property type="match status" value="1"/>
</dbReference>
<dbReference type="GO" id="GO:0005249">
    <property type="term" value="F:voltage-gated potassium channel activity"/>
    <property type="evidence" value="ECO:0007669"/>
    <property type="project" value="TreeGrafter"/>
</dbReference>
<feature type="transmembrane region" description="Helical" evidence="6">
    <location>
        <begin position="278"/>
        <end position="302"/>
    </location>
</feature>
<reference evidence="8" key="1">
    <citation type="submission" date="2021-01" db="EMBL/GenBank/DDBJ databases">
        <authorList>
            <consortium name="Genoscope - CEA"/>
            <person name="William W."/>
        </authorList>
    </citation>
    <scope>NUCLEOTIDE SEQUENCE</scope>
</reference>
<dbReference type="GO" id="GO:0042391">
    <property type="term" value="P:regulation of membrane potential"/>
    <property type="evidence" value="ECO:0007669"/>
    <property type="project" value="TreeGrafter"/>
</dbReference>
<evidence type="ECO:0000256" key="2">
    <source>
        <dbReference type="ARBA" id="ARBA00022692"/>
    </source>
</evidence>
<dbReference type="Proteomes" id="UP000692954">
    <property type="component" value="Unassembled WGS sequence"/>
</dbReference>
<evidence type="ECO:0000259" key="7">
    <source>
        <dbReference type="PROSITE" id="PS50042"/>
    </source>
</evidence>
<feature type="transmembrane region" description="Helical" evidence="6">
    <location>
        <begin position="215"/>
        <end position="232"/>
    </location>
</feature>
<evidence type="ECO:0000256" key="5">
    <source>
        <dbReference type="SAM" id="MobiDB-lite"/>
    </source>
</evidence>
<feature type="compositionally biased region" description="Basic and acidic residues" evidence="5">
    <location>
        <begin position="1038"/>
        <end position="1049"/>
    </location>
</feature>
<protein>
    <recommendedName>
        <fullName evidence="7">Cyclic nucleotide-binding domain-containing protein</fullName>
    </recommendedName>
</protein>
<organism evidence="8 9">
    <name type="scientific">Paramecium sonneborni</name>
    <dbReference type="NCBI Taxonomy" id="65129"/>
    <lineage>
        <taxon>Eukaryota</taxon>
        <taxon>Sar</taxon>
        <taxon>Alveolata</taxon>
        <taxon>Ciliophora</taxon>
        <taxon>Intramacronucleata</taxon>
        <taxon>Oligohymenophorea</taxon>
        <taxon>Peniculida</taxon>
        <taxon>Parameciidae</taxon>
        <taxon>Paramecium</taxon>
    </lineage>
</organism>
<feature type="transmembrane region" description="Helical" evidence="6">
    <location>
        <begin position="353"/>
        <end position="370"/>
    </location>
</feature>
<dbReference type="GO" id="GO:0005886">
    <property type="term" value="C:plasma membrane"/>
    <property type="evidence" value="ECO:0007669"/>
    <property type="project" value="TreeGrafter"/>
</dbReference>
<dbReference type="InterPro" id="IPR000595">
    <property type="entry name" value="cNMP-bd_dom"/>
</dbReference>
<dbReference type="PROSITE" id="PS50042">
    <property type="entry name" value="CNMP_BINDING_3"/>
    <property type="match status" value="1"/>
</dbReference>
<feature type="transmembrane region" description="Helical" evidence="6">
    <location>
        <begin position="238"/>
        <end position="257"/>
    </location>
</feature>
<feature type="transmembrane region" description="Helical" evidence="6">
    <location>
        <begin position="322"/>
        <end position="341"/>
    </location>
</feature>
<dbReference type="Pfam" id="PF00027">
    <property type="entry name" value="cNMP_binding"/>
    <property type="match status" value="1"/>
</dbReference>
<evidence type="ECO:0000313" key="8">
    <source>
        <dbReference type="EMBL" id="CAD8096103.1"/>
    </source>
</evidence>
<feature type="domain" description="Cyclic nucleotide-binding" evidence="7">
    <location>
        <begin position="455"/>
        <end position="553"/>
    </location>
</feature>
<keyword evidence="3 6" id="KW-1133">Transmembrane helix</keyword>
<proteinExistence type="predicted"/>
<sequence length="1167" mass="139558">MNISQQQYDEQQNSDRIDTQFHKQSQTLFRRQLSQYQFNNIWKNNGFNIILIVLKFIQAITKQTFNNSFKLLNRQFFKLLKDNTADYNFYLRRGYFASSKPQSFMIKLDQKVDFLQYYRRNYIKRIMQFFLLEPDDTIIIIWNIYLLCIVTINVFYVTLRLSFIEILEMDWLLKDFIFEQLPGYSFLLEIIIKFNTCIYRKGVLIKNRKRLIKRYLKKEFFIDLILIIPFIIGRQFDFIYLELVIILKVFQISKLTNSLFNRLELTQQQTTIFELVKLIFFILLCAHFSACIWHKLGVWGNWGNQNTETWLIKEQLQDSIWIDRYVVSFYWSIVTMTTIGYGDIIPVNLTERLYCIIMTLISTATFAYSVNSIGQIFQDMSKQSVLFKTNMNSLNKFLKNQKVSASLQIKFRRYFEYFWSKPSQEVIQFQDQIPQQLKDQMIVDINIKLLKQINLFKQFSNSLLNTLCLKFKELQLQPDEYLFKSNSKADILYILVNGQLDLHLIINKKKRIIEKLKTPCLVGQLNFILNNEYNYEAIATKNTKLLGIDRQTLIDNIKQSEIDYEIYKNFEEDIRLQKQYDKIQIQCSICHKQKHFILDCPLLIGGLNRSKILYQLRHNLPQDRIHKQRINEDRRISTKKHHFLVMESVIQYILKNDEMCNLEGIKEQLQAAIKQQQQYEEKISYTLSNQFTKQVSLLQNIPTSINCISNQSLRNTHQVQNHNSLRYKSVMQNQEVPLEKDNQFRTLSKSQDIRLLTGLNNQKIQTIIEEPQTKEERSDENKYSINLTEQLPQIEKQQNSILPSNDTDIKESIQIQQRMVKKRNSIRQKFERKHTDQCDNIKNNQKQYIRLFSEREERSERYTKLSGYNNQLILSQQQQKNTNGQKNILRKQSIQDYIIQNEKAQELPSNKQNQLDESPIQLDYSKSQKSIENSNLKPNIEIYQIDYKCDQDQQEINKKQSTNKINTKMVDEDDLSEDENNLTNQYLEEQMLKNKQRFVDKQIAVQEPTQNQVCHFPQQEYKPLEQSMMIQFEKIKQKEDQLQQQRERQQTLTTNNKESKQSKDINNLNIQRGLTIKVTSDDSSDEDINGQKLIRGQYLEIFNDFEIVKEFKYYYPNNNISQILFLQYKNNLNSSLQHSMNKRKLKKQDTIINLLKQTQHIIRKSQQ</sequence>
<keyword evidence="9" id="KW-1185">Reference proteome</keyword>
<gene>
    <name evidence="8" type="ORF">PSON_ATCC_30995.1.T0650260</name>
</gene>
<evidence type="ECO:0000256" key="6">
    <source>
        <dbReference type="SAM" id="Phobius"/>
    </source>
</evidence>
<name>A0A8S1P0T8_9CILI</name>
<dbReference type="AlphaFoldDB" id="A0A8S1P0T8"/>
<dbReference type="SMART" id="SM00100">
    <property type="entry name" value="cNMP"/>
    <property type="match status" value="1"/>
</dbReference>
<evidence type="ECO:0000256" key="4">
    <source>
        <dbReference type="ARBA" id="ARBA00023136"/>
    </source>
</evidence>
<dbReference type="Pfam" id="PF00520">
    <property type="entry name" value="Ion_trans"/>
    <property type="match status" value="1"/>
</dbReference>
<dbReference type="PANTHER" id="PTHR10217:SF435">
    <property type="entry name" value="POTASSIUM VOLTAGE-GATED CHANNEL PROTEIN EAG"/>
    <property type="match status" value="1"/>
</dbReference>
<evidence type="ECO:0000256" key="1">
    <source>
        <dbReference type="ARBA" id="ARBA00004141"/>
    </source>
</evidence>
<keyword evidence="4 6" id="KW-0472">Membrane</keyword>
<dbReference type="InterPro" id="IPR005821">
    <property type="entry name" value="Ion_trans_dom"/>
</dbReference>
<dbReference type="CDD" id="cd00038">
    <property type="entry name" value="CAP_ED"/>
    <property type="match status" value="1"/>
</dbReference>
<dbReference type="OrthoDB" id="426737at2759"/>
<evidence type="ECO:0000256" key="3">
    <source>
        <dbReference type="ARBA" id="ARBA00022989"/>
    </source>
</evidence>
<dbReference type="InterPro" id="IPR050818">
    <property type="entry name" value="KCNH_animal-type"/>
</dbReference>
<dbReference type="EMBL" id="CAJJDN010000065">
    <property type="protein sequence ID" value="CAD8096103.1"/>
    <property type="molecule type" value="Genomic_DNA"/>
</dbReference>
<comment type="caution">
    <text evidence="8">The sequence shown here is derived from an EMBL/GenBank/DDBJ whole genome shotgun (WGS) entry which is preliminary data.</text>
</comment>
<feature type="region of interest" description="Disordered" evidence="5">
    <location>
        <begin position="1038"/>
        <end position="1066"/>
    </location>
</feature>
<comment type="subcellular location">
    <subcellularLocation>
        <location evidence="1">Membrane</location>
        <topology evidence="1">Multi-pass membrane protein</topology>
    </subcellularLocation>
</comment>
<keyword evidence="2 6" id="KW-0812">Transmembrane</keyword>
<feature type="transmembrane region" description="Helical" evidence="6">
    <location>
        <begin position="176"/>
        <end position="194"/>
    </location>
</feature>